<feature type="compositionally biased region" description="Basic and acidic residues" evidence="1">
    <location>
        <begin position="60"/>
        <end position="72"/>
    </location>
</feature>
<name>A0ABN8MCS0_9CNID</name>
<dbReference type="InterPro" id="IPR028045">
    <property type="entry name" value="HROB"/>
</dbReference>
<accession>A0ABN8MCS0</accession>
<feature type="compositionally biased region" description="Polar residues" evidence="1">
    <location>
        <begin position="291"/>
        <end position="300"/>
    </location>
</feature>
<evidence type="ECO:0000256" key="1">
    <source>
        <dbReference type="SAM" id="MobiDB-lite"/>
    </source>
</evidence>
<dbReference type="PANTHER" id="PTHR14523:SF1">
    <property type="entry name" value="HOMOLOGOUS RECOMBINATION OB-FOLD PROTEIN"/>
    <property type="match status" value="1"/>
</dbReference>
<feature type="compositionally biased region" description="Polar residues" evidence="1">
    <location>
        <begin position="271"/>
        <end position="284"/>
    </location>
</feature>
<comment type="caution">
    <text evidence="3">The sequence shown here is derived from an EMBL/GenBank/DDBJ whole genome shotgun (WGS) entry which is preliminary data.</text>
</comment>
<protein>
    <recommendedName>
        <fullName evidence="2">Homologous recombination OB-fold protein OB-fold domain-containing protein</fullName>
    </recommendedName>
</protein>
<feature type="compositionally biased region" description="Low complexity" evidence="1">
    <location>
        <begin position="200"/>
        <end position="221"/>
    </location>
</feature>
<reference evidence="3 4" key="1">
    <citation type="submission" date="2022-05" db="EMBL/GenBank/DDBJ databases">
        <authorList>
            <consortium name="Genoscope - CEA"/>
            <person name="William W."/>
        </authorList>
    </citation>
    <scope>NUCLEOTIDE SEQUENCE [LARGE SCALE GENOMIC DNA]</scope>
</reference>
<feature type="compositionally biased region" description="Basic and acidic residues" evidence="1">
    <location>
        <begin position="79"/>
        <end position="95"/>
    </location>
</feature>
<evidence type="ECO:0000259" key="2">
    <source>
        <dbReference type="Pfam" id="PF15072"/>
    </source>
</evidence>
<evidence type="ECO:0000313" key="3">
    <source>
        <dbReference type="EMBL" id="CAH3026175.1"/>
    </source>
</evidence>
<feature type="region of interest" description="Disordered" evidence="1">
    <location>
        <begin position="264"/>
        <end position="391"/>
    </location>
</feature>
<proteinExistence type="predicted"/>
<keyword evidence="4" id="KW-1185">Reference proteome</keyword>
<evidence type="ECO:0000313" key="4">
    <source>
        <dbReference type="Proteomes" id="UP001159427"/>
    </source>
</evidence>
<dbReference type="Pfam" id="PF15072">
    <property type="entry name" value="HROB"/>
    <property type="match status" value="1"/>
</dbReference>
<feature type="region of interest" description="Disordered" evidence="1">
    <location>
        <begin position="60"/>
        <end position="102"/>
    </location>
</feature>
<feature type="compositionally biased region" description="Polar residues" evidence="1">
    <location>
        <begin position="311"/>
        <end position="337"/>
    </location>
</feature>
<gene>
    <name evidence="3" type="ORF">PEVE_00028308</name>
</gene>
<dbReference type="Proteomes" id="UP001159427">
    <property type="component" value="Unassembled WGS sequence"/>
</dbReference>
<dbReference type="EMBL" id="CALNXI010000392">
    <property type="protein sequence ID" value="CAH3026175.1"/>
    <property type="molecule type" value="Genomic_DNA"/>
</dbReference>
<dbReference type="PANTHER" id="PTHR14523">
    <property type="entry name" value="UNCHARACTERIZED PROTEIN C17ORF53 HOMOLOG"/>
    <property type="match status" value="1"/>
</dbReference>
<feature type="domain" description="Homologous recombination OB-fold protein OB-fold" evidence="2">
    <location>
        <begin position="431"/>
        <end position="512"/>
    </location>
</feature>
<feature type="region of interest" description="Disordered" evidence="1">
    <location>
        <begin position="191"/>
        <end position="222"/>
    </location>
</feature>
<dbReference type="InterPro" id="IPR058570">
    <property type="entry name" value="HROB_OB"/>
</dbReference>
<feature type="compositionally biased region" description="Low complexity" evidence="1">
    <location>
        <begin position="368"/>
        <end position="385"/>
    </location>
</feature>
<organism evidence="3 4">
    <name type="scientific">Porites evermanni</name>
    <dbReference type="NCBI Taxonomy" id="104178"/>
    <lineage>
        <taxon>Eukaryota</taxon>
        <taxon>Metazoa</taxon>
        <taxon>Cnidaria</taxon>
        <taxon>Anthozoa</taxon>
        <taxon>Hexacorallia</taxon>
        <taxon>Scleractinia</taxon>
        <taxon>Fungiina</taxon>
        <taxon>Poritidae</taxon>
        <taxon>Porites</taxon>
    </lineage>
</organism>
<sequence>MSSLFSIGEDELDLDDEDCLLAACGISSSTDRVVEDSKSNSVTGLNQSSFTRQLLRTKEAEKQQKSCERRPFESISNKSKSERTSNLKRSSEQIHRSSSFINCPNNNSTSHLSTSALNIPFAKRFAIDPHQTLVKPTACNSPRGNVLCSSSTLNSTDHSSLTTHSCDNSSPVQRNSIAGVSKIQGLQQYSFRPSSSSNRVGHSVDSASSSSGSDPTHSSTPLLRKEFYRLREVSSNCNKALSSSKDAANSALIQTKKHSTGPLVAGIPTGDLSNITGSTATSSSSERKRQSITSAFNKNNIGPREFESPRVSRQSAISSPRTPQAYQAVTPRTSKTPISRKFPGPAGLLPKLSPGRNLDDSSFASPLPTTKKPSTVQSKVSQSSTSEDDDFNRDPWTCMYQEFLKNVPLTMRYTIIRAHSEAIQQTLDHGKVPCLCALVKAFSLKEADASVLLKDPTGEIHGTLHRKVLEDYQTDLAPGAGLILKHVSVFSPAPRKHYLNITPGNILQIYPADPQNIINSQPLASQCTQVDRKQMEHRYLIYSENFIEKGIKPVSDDVKTLSTHTVKTVILSFFLFFFSSDCFEDLLEGLDDDDDLLDEALLL</sequence>